<dbReference type="RefSeq" id="WP_207333307.1">
    <property type="nucleotide sequence ID" value="NZ_JAFMYW010000056.1"/>
</dbReference>
<protein>
    <submittedName>
        <fullName evidence="1">Uncharacterized protein</fullName>
    </submittedName>
</protein>
<reference evidence="1 2" key="1">
    <citation type="submission" date="2021-03" db="EMBL/GenBank/DDBJ databases">
        <title>Fibrella sp. HMF5405 genome sequencing and assembly.</title>
        <authorList>
            <person name="Kang H."/>
            <person name="Kim H."/>
            <person name="Bae S."/>
            <person name="Joh K."/>
        </authorList>
    </citation>
    <scope>NUCLEOTIDE SEQUENCE [LARGE SCALE GENOMIC DNA]</scope>
    <source>
        <strain evidence="1 2">HMF5405</strain>
    </source>
</reference>
<evidence type="ECO:0000313" key="1">
    <source>
        <dbReference type="EMBL" id="MBO0953355.1"/>
    </source>
</evidence>
<accession>A0ABS3JTK5</accession>
<keyword evidence="2" id="KW-1185">Reference proteome</keyword>
<proteinExistence type="predicted"/>
<evidence type="ECO:0000313" key="2">
    <source>
        <dbReference type="Proteomes" id="UP000664628"/>
    </source>
</evidence>
<dbReference type="Proteomes" id="UP000664628">
    <property type="component" value="Unassembled WGS sequence"/>
</dbReference>
<sequence>MAYYQVKVWFEPRGEWVTVKDIEYIEGYPLICFDSQERLNQFAAQVRHAYLSKKHTQFSFMVSAHAE</sequence>
<gene>
    <name evidence="1" type="ORF">J2I46_32610</name>
</gene>
<organism evidence="1 2">
    <name type="scientific">Fibrella forsythiae</name>
    <dbReference type="NCBI Taxonomy" id="2817061"/>
    <lineage>
        <taxon>Bacteria</taxon>
        <taxon>Pseudomonadati</taxon>
        <taxon>Bacteroidota</taxon>
        <taxon>Cytophagia</taxon>
        <taxon>Cytophagales</taxon>
        <taxon>Spirosomataceae</taxon>
        <taxon>Fibrella</taxon>
    </lineage>
</organism>
<comment type="caution">
    <text evidence="1">The sequence shown here is derived from an EMBL/GenBank/DDBJ whole genome shotgun (WGS) entry which is preliminary data.</text>
</comment>
<dbReference type="EMBL" id="JAFMYW010000056">
    <property type="protein sequence ID" value="MBO0953355.1"/>
    <property type="molecule type" value="Genomic_DNA"/>
</dbReference>
<name>A0ABS3JTK5_9BACT</name>